<dbReference type="PANTHER" id="PTHR43792:SF1">
    <property type="entry name" value="N-ACETYLTRANSFERASE DOMAIN-CONTAINING PROTEIN"/>
    <property type="match status" value="1"/>
</dbReference>
<keyword evidence="3" id="KW-1185">Reference proteome</keyword>
<comment type="caution">
    <text evidence="2">The sequence shown here is derived from an EMBL/GenBank/DDBJ whole genome shotgun (WGS) entry which is preliminary data.</text>
</comment>
<accession>A0A7W5BE25</accession>
<proteinExistence type="predicted"/>
<dbReference type="SUPFAM" id="SSF55729">
    <property type="entry name" value="Acyl-CoA N-acyltransferases (Nat)"/>
    <property type="match status" value="1"/>
</dbReference>
<feature type="domain" description="N-acetyltransferase" evidence="1">
    <location>
        <begin position="11"/>
        <end position="177"/>
    </location>
</feature>
<protein>
    <submittedName>
        <fullName evidence="2">RimJ/RimL family protein N-acetyltransferase</fullName>
    </submittedName>
</protein>
<gene>
    <name evidence="2" type="ORF">FHS03_004212</name>
</gene>
<organism evidence="2 3">
    <name type="scientific">Pseudoduganella violacea</name>
    <dbReference type="NCBI Taxonomy" id="1715466"/>
    <lineage>
        <taxon>Bacteria</taxon>
        <taxon>Pseudomonadati</taxon>
        <taxon>Pseudomonadota</taxon>
        <taxon>Betaproteobacteria</taxon>
        <taxon>Burkholderiales</taxon>
        <taxon>Oxalobacteraceae</taxon>
        <taxon>Telluria group</taxon>
        <taxon>Pseudoduganella</taxon>
    </lineage>
</organism>
<dbReference type="GO" id="GO:0016747">
    <property type="term" value="F:acyltransferase activity, transferring groups other than amino-acyl groups"/>
    <property type="evidence" value="ECO:0007669"/>
    <property type="project" value="InterPro"/>
</dbReference>
<dbReference type="Proteomes" id="UP000541535">
    <property type="component" value="Unassembled WGS sequence"/>
</dbReference>
<dbReference type="EMBL" id="JACHXD010000014">
    <property type="protein sequence ID" value="MBB3121136.1"/>
    <property type="molecule type" value="Genomic_DNA"/>
</dbReference>
<dbReference type="InterPro" id="IPR051531">
    <property type="entry name" value="N-acetyltransferase"/>
</dbReference>
<sequence>MLPTLLRTQRLVLREPRPEDAALIFEAYTQDMDVARYMVWRPHKTLRQTKNFIEGCINRWESNQSRPYILALAEREDVPIGMLDALVFSHTVDIGYVLGRQYWGAGLMPEAIVAFCDAALALPDYFRIQATCDTENLPSARTLEKSGFKREGRLERYIVHPNLGHEPRASFMYSRCK</sequence>
<dbReference type="PROSITE" id="PS51186">
    <property type="entry name" value="GNAT"/>
    <property type="match status" value="1"/>
</dbReference>
<evidence type="ECO:0000259" key="1">
    <source>
        <dbReference type="PROSITE" id="PS51186"/>
    </source>
</evidence>
<evidence type="ECO:0000313" key="3">
    <source>
        <dbReference type="Proteomes" id="UP000541535"/>
    </source>
</evidence>
<dbReference type="InterPro" id="IPR016181">
    <property type="entry name" value="Acyl_CoA_acyltransferase"/>
</dbReference>
<dbReference type="AlphaFoldDB" id="A0A7W5BE25"/>
<dbReference type="InterPro" id="IPR000182">
    <property type="entry name" value="GNAT_dom"/>
</dbReference>
<dbReference type="RefSeq" id="WP_183442868.1">
    <property type="nucleotide sequence ID" value="NZ_JACHXD010000014.1"/>
</dbReference>
<dbReference type="PANTHER" id="PTHR43792">
    <property type="entry name" value="GNAT FAMILY, PUTATIVE (AFU_ORTHOLOGUE AFUA_3G00765)-RELATED-RELATED"/>
    <property type="match status" value="1"/>
</dbReference>
<dbReference type="Pfam" id="PF13302">
    <property type="entry name" value="Acetyltransf_3"/>
    <property type="match status" value="1"/>
</dbReference>
<keyword evidence="2" id="KW-0808">Transferase</keyword>
<reference evidence="2 3" key="1">
    <citation type="submission" date="2020-08" db="EMBL/GenBank/DDBJ databases">
        <title>Genomic Encyclopedia of Type Strains, Phase III (KMG-III): the genomes of soil and plant-associated and newly described type strains.</title>
        <authorList>
            <person name="Whitman W."/>
        </authorList>
    </citation>
    <scope>NUCLEOTIDE SEQUENCE [LARGE SCALE GENOMIC DNA]</scope>
    <source>
        <strain evidence="2 3">CECT 8897</strain>
    </source>
</reference>
<evidence type="ECO:0000313" key="2">
    <source>
        <dbReference type="EMBL" id="MBB3121136.1"/>
    </source>
</evidence>
<dbReference type="Gene3D" id="3.40.630.30">
    <property type="match status" value="1"/>
</dbReference>
<name>A0A7W5BE25_9BURK</name>